<dbReference type="InterPro" id="IPR011626">
    <property type="entry name" value="Alpha-macroglobulin_TED"/>
</dbReference>
<dbReference type="Pfam" id="PF11974">
    <property type="entry name" value="bMG3"/>
    <property type="match status" value="1"/>
</dbReference>
<evidence type="ECO:0000259" key="6">
    <source>
        <dbReference type="SMART" id="SM00223"/>
    </source>
</evidence>
<feature type="domain" description="Alpha-2-macroglobulin" evidence="8">
    <location>
        <begin position="1148"/>
        <end position="1237"/>
    </location>
</feature>
<dbReference type="Pfam" id="PF00207">
    <property type="entry name" value="A2M"/>
    <property type="match status" value="1"/>
</dbReference>
<name>A0A1Y5S619_9RHOB</name>
<evidence type="ECO:0008006" key="11">
    <source>
        <dbReference type="Google" id="ProtNLM"/>
    </source>
</evidence>
<sequence length="1802" mass="191971">MIRLILAFALLVVPGLVTAQQDVVPDRRVAISRNLDFYGSDLASIFDTTLDACQAACLANTQCVGFTYNQRNGSCFPKGAVTEVQPYDGAVSARIYPTDPAVLAAAPEKIARLDFLRPGDLSEARTLGQTIGRLHSTDEQDPDAMIALAQERRRDGARTSAMRFTGAALAVTDDAELWIDYSVLSRSASDREERGRAVPAALNGFLRATSPAQEHTALVALAQALEEDRRGRQMIDALRLAQDAQFRRDTEVLLDDAIGKYGFRVLDTDVESDSAEPRLCAELSEDLVQAGVDYAPYVQLPDRTLTVSGSGQQICVDGVAHGERYRIVLREGLPAESGEVLARPVELEFYVRDRTPQVRFAGRGYVLPRTGDAALPLGSVNVETVELSLYRVSDGNLVRSMQEDLFAQPIYDYREDFFATSIGTPVWQGSATVGMELNQDMTARLPLDAAIAGQAPGVYVLRATVPDVDQRDTPAATQWFVLSDLGIATMQGVDGLTIMVRSLGDASATAGAEVTLVSRANAVLGTATTDAQGVARFDPGLTRGVGAASPALVTVETGDDMAFLSLTDPAFDLSDRGVEGREPAPPIDVFLTTDRGAYRAGETIFATALMRDAEALAEPGVPLTAILTRPDGVEYSRHFSGDDLAGGHVFALPVAPSAPRGVWFVAVHTDVDAAPLATETVLVEDFLPERIDVELALADVLRQSETPPLGVQADYLFGAPAGGLTVEGEIVLRAASAVEGFPGYIFGRHDAPFSPRAESFGGGWQTDDTGAATVDLPIPEADAGGRPLELLVTARVQELSGRPVERSTRAQVLPDSDLIGIKPAFDGTLSEGAEAEFRVIGLDSGLEPEQMEVVWTINRVTSRYQWYRVNGRWLWEPITTRERIATGEGMLGAEPLRIGAPVTWGRYEVVVERTGADYLASSTSFYAGWYAPADTSVTPDLLEASLDAESYAVGDTAQFRIVPRYAGTAVVTVMSNRVISMQSVEVGEGENVIPLTVTDEWGAGAYVTASVIRPMDVDQGRNPARSLGLAHAAVDPGPKALDVSIEAPESAMPRAPLEVAVAVDGVAEVETAYVTLAAVDVGILNLTGFDSPDPQGHYFGQRKLGVEMRDLYGRLLDGMTGAMGEVRSGGDSGAMPGAQAPPPTEELVAYFEGPVTVGADGKARAVFQMPAFNGTVRLMAVAWSAGGVGQAEADVLVRDPVVVNVTVPRFMAPGDRSRMLIEVTHAYGPTGFVGLEATSDGIDVGMPGGLFGGDVADKTGFVRSLPLVADAAGVQEITVAATLPDGTRLERTVTVPVERNDPVVSRTSRFTLASGDVFAFDDQVFAGFVPGSGSATLSVGPLARFDAPGLLAMLDRYPYGCTEQVTSGALPLLYFDQVAVAMGLEQADTISTRIEEAVATILTRQARNGSFGMWRPSSGNLWLDAYVTDFLSRARARGHDVPDVAFEMAVNNLSNRVNYYPDFDTGAEDLAYALLVLAREGAAAIGDLRYYADEKADAFGSPLAAAQLGAALAQYGEQRRADKMFGRAQAVLSNRLAAEERAYWRADFGTDQRDAAAVLTLAVEAGSTAVDTARLAGAIAQSGRASTQEAAWTLLAANALVDDLREAGVTVNGELPDGPLVHLREDAADAAPVLFENGGDDVALTLTTFGVPEVPEPAGGNGYAISRKYYTLDGQETQPSGQQVGTRLVAVVTVRPFGRQEARLMVDDPLPAGFEIDNPNLLRGGDISGLEWLEMAEPETAEFRSDRFLAAVDRQSAASFNLAYVVRAVSPGEFHHPAASVEDMYRPQMRAHTDPGLVTVVE</sequence>
<comment type="similarity">
    <text evidence="1">Belongs to the protease inhibitor I39 (alpha-2-macroglobulin) family. Bacterial alpha-2-macroglobulin subfamily.</text>
</comment>
<dbReference type="PIRSF" id="PIRSF038980">
    <property type="entry name" value="A2M_bac"/>
    <property type="match status" value="1"/>
</dbReference>
<dbReference type="InterPro" id="IPR047565">
    <property type="entry name" value="Alpha-macroglob_thiol-ester_cl"/>
</dbReference>
<evidence type="ECO:0000259" key="7">
    <source>
        <dbReference type="SMART" id="SM01359"/>
    </source>
</evidence>
<dbReference type="InterPro" id="IPR003609">
    <property type="entry name" value="Pan_app"/>
</dbReference>
<dbReference type="CDD" id="cd01100">
    <property type="entry name" value="APPLE_Factor_XI_like"/>
    <property type="match status" value="1"/>
</dbReference>
<dbReference type="Pfam" id="PF01835">
    <property type="entry name" value="MG2"/>
    <property type="match status" value="1"/>
</dbReference>
<dbReference type="InterPro" id="IPR049120">
    <property type="entry name" value="A2M_bMG2"/>
</dbReference>
<dbReference type="Gene3D" id="3.50.4.10">
    <property type="entry name" value="Hepatocyte Growth Factor"/>
    <property type="match status" value="1"/>
</dbReference>
<dbReference type="Pfam" id="PF00024">
    <property type="entry name" value="PAN_1"/>
    <property type="match status" value="1"/>
</dbReference>
<dbReference type="InterPro" id="IPR000177">
    <property type="entry name" value="Apple"/>
</dbReference>
<dbReference type="InterPro" id="IPR011625">
    <property type="entry name" value="A2M_N_BRD"/>
</dbReference>
<dbReference type="Pfam" id="PF07703">
    <property type="entry name" value="A2M_BRD"/>
    <property type="match status" value="1"/>
</dbReference>
<proteinExistence type="inferred from homology"/>
<dbReference type="Pfam" id="PF07678">
    <property type="entry name" value="TED_complement"/>
    <property type="match status" value="1"/>
</dbReference>
<dbReference type="SMART" id="SM01360">
    <property type="entry name" value="A2M"/>
    <property type="match status" value="1"/>
</dbReference>
<dbReference type="Pfam" id="PF17972">
    <property type="entry name" value="bMG5"/>
    <property type="match status" value="1"/>
</dbReference>
<dbReference type="GO" id="GO:0005615">
    <property type="term" value="C:extracellular space"/>
    <property type="evidence" value="ECO:0007669"/>
    <property type="project" value="InterPro"/>
</dbReference>
<dbReference type="InterPro" id="IPR001599">
    <property type="entry name" value="Macroglobln_a2"/>
</dbReference>
<dbReference type="Pfam" id="PF17973">
    <property type="entry name" value="bMG10"/>
    <property type="match status" value="1"/>
</dbReference>
<dbReference type="SUPFAM" id="SSF48239">
    <property type="entry name" value="Terpenoid cyclases/Protein prenyltransferases"/>
    <property type="match status" value="1"/>
</dbReference>
<evidence type="ECO:0000256" key="5">
    <source>
        <dbReference type="SAM" id="SignalP"/>
    </source>
</evidence>
<evidence type="ECO:0000256" key="1">
    <source>
        <dbReference type="ARBA" id="ARBA00010556"/>
    </source>
</evidence>
<evidence type="ECO:0000256" key="3">
    <source>
        <dbReference type="ARBA" id="ARBA00022737"/>
    </source>
</evidence>
<dbReference type="InterPro" id="IPR041462">
    <property type="entry name" value="Bact_A2M_MG6"/>
</dbReference>
<evidence type="ECO:0000313" key="9">
    <source>
        <dbReference type="EMBL" id="SLN33405.1"/>
    </source>
</evidence>
<evidence type="ECO:0000259" key="8">
    <source>
        <dbReference type="SMART" id="SM01360"/>
    </source>
</evidence>
<feature type="domain" description="Apple" evidence="6">
    <location>
        <begin position="31"/>
        <end position="93"/>
    </location>
</feature>
<dbReference type="InterPro" id="IPR008930">
    <property type="entry name" value="Terpenoid_cyclase/PrenylTrfase"/>
</dbReference>
<keyword evidence="3" id="KW-0677">Repeat</keyword>
<keyword evidence="10" id="KW-1185">Reference proteome</keyword>
<organism evidence="9 10">
    <name type="scientific">Roseisalinus antarcticus</name>
    <dbReference type="NCBI Taxonomy" id="254357"/>
    <lineage>
        <taxon>Bacteria</taxon>
        <taxon>Pseudomonadati</taxon>
        <taxon>Pseudomonadota</taxon>
        <taxon>Alphaproteobacteria</taxon>
        <taxon>Rhodobacterales</taxon>
        <taxon>Roseobacteraceae</taxon>
        <taxon>Roseisalinus</taxon>
    </lineage>
</organism>
<dbReference type="Pfam" id="PF17962">
    <property type="entry name" value="bMG6"/>
    <property type="match status" value="1"/>
</dbReference>
<dbReference type="OrthoDB" id="9767116at2"/>
<dbReference type="InterPro" id="IPR051802">
    <property type="entry name" value="YfhM-like"/>
</dbReference>
<dbReference type="InterPro" id="IPR002890">
    <property type="entry name" value="MG2"/>
</dbReference>
<dbReference type="GO" id="GO:0006508">
    <property type="term" value="P:proteolysis"/>
    <property type="evidence" value="ECO:0007669"/>
    <property type="project" value="InterPro"/>
</dbReference>
<gene>
    <name evidence="9" type="ORF">ROA7023_01201</name>
</gene>
<dbReference type="EMBL" id="FWFZ01000004">
    <property type="protein sequence ID" value="SLN33405.1"/>
    <property type="molecule type" value="Genomic_DNA"/>
</dbReference>
<dbReference type="InterPro" id="IPR026284">
    <property type="entry name" value="A2MG_proteobact"/>
</dbReference>
<dbReference type="InterPro" id="IPR041246">
    <property type="entry name" value="Bact_MG10"/>
</dbReference>
<dbReference type="RefSeq" id="WP_085878091.1">
    <property type="nucleotide sequence ID" value="NZ_FWFZ01000004.1"/>
</dbReference>
<evidence type="ECO:0000313" key="10">
    <source>
        <dbReference type="Proteomes" id="UP000193900"/>
    </source>
</evidence>
<protein>
    <recommendedName>
        <fullName evidence="11">MG2 domain protein</fullName>
    </recommendedName>
</protein>
<dbReference type="GO" id="GO:0004866">
    <property type="term" value="F:endopeptidase inhibitor activity"/>
    <property type="evidence" value="ECO:0007669"/>
    <property type="project" value="InterPro"/>
</dbReference>
<dbReference type="InterPro" id="IPR041203">
    <property type="entry name" value="Bact_A2M_MG5"/>
</dbReference>
<keyword evidence="2 5" id="KW-0732">Signal</keyword>
<keyword evidence="4" id="KW-1015">Disulfide bond</keyword>
<dbReference type="Proteomes" id="UP000193900">
    <property type="component" value="Unassembled WGS sequence"/>
</dbReference>
<dbReference type="PANTHER" id="PTHR40094:SF1">
    <property type="entry name" value="UBIQUITIN DOMAIN-CONTAINING PROTEIN"/>
    <property type="match status" value="1"/>
</dbReference>
<dbReference type="CDD" id="cd02891">
    <property type="entry name" value="A2M_like"/>
    <property type="match status" value="1"/>
</dbReference>
<dbReference type="PANTHER" id="PTHR40094">
    <property type="entry name" value="ALPHA-2-MACROGLOBULIN HOMOLOG"/>
    <property type="match status" value="1"/>
</dbReference>
<accession>A0A1Y5S619</accession>
<evidence type="ECO:0000256" key="4">
    <source>
        <dbReference type="ARBA" id="ARBA00023157"/>
    </source>
</evidence>
<dbReference type="Gene3D" id="1.50.10.20">
    <property type="match status" value="1"/>
</dbReference>
<feature type="signal peptide" evidence="5">
    <location>
        <begin position="1"/>
        <end position="19"/>
    </location>
</feature>
<feature type="chain" id="PRO_5012712215" description="MG2 domain protein" evidence="5">
    <location>
        <begin position="20"/>
        <end position="1802"/>
    </location>
</feature>
<dbReference type="SMART" id="SM01419">
    <property type="entry name" value="Thiol-ester_cl"/>
    <property type="match status" value="1"/>
</dbReference>
<evidence type="ECO:0000256" key="2">
    <source>
        <dbReference type="ARBA" id="ARBA00022729"/>
    </source>
</evidence>
<dbReference type="Pfam" id="PF21142">
    <property type="entry name" value="A2M_bMG2"/>
    <property type="match status" value="1"/>
</dbReference>
<dbReference type="SMART" id="SM00223">
    <property type="entry name" value="APPLE"/>
    <property type="match status" value="1"/>
</dbReference>
<reference evidence="9 10" key="1">
    <citation type="submission" date="2017-03" db="EMBL/GenBank/DDBJ databases">
        <authorList>
            <person name="Afonso C.L."/>
            <person name="Miller P.J."/>
            <person name="Scott M.A."/>
            <person name="Spackman E."/>
            <person name="Goraichik I."/>
            <person name="Dimitrov K.M."/>
            <person name="Suarez D.L."/>
            <person name="Swayne D.E."/>
        </authorList>
    </citation>
    <scope>NUCLEOTIDE SEQUENCE [LARGE SCALE GENOMIC DNA]</scope>
    <source>
        <strain evidence="9 10">CECT 7023</strain>
    </source>
</reference>
<feature type="domain" description="Alpha-2-macroglobulin bait region" evidence="7">
    <location>
        <begin position="942"/>
        <end position="1086"/>
    </location>
</feature>
<dbReference type="SMART" id="SM01359">
    <property type="entry name" value="A2M_N_2"/>
    <property type="match status" value="1"/>
</dbReference>
<dbReference type="InterPro" id="IPR021868">
    <property type="entry name" value="Alpha_2_Macroglob_MG3"/>
</dbReference>